<name>A0A9Q4MFI0_XYLFS</name>
<proteinExistence type="predicted"/>
<dbReference type="Pfam" id="PF07120">
    <property type="entry name" value="DUF1376"/>
    <property type="match status" value="1"/>
</dbReference>
<evidence type="ECO:0000313" key="2">
    <source>
        <dbReference type="Proteomes" id="UP000474061"/>
    </source>
</evidence>
<reference evidence="1" key="2">
    <citation type="journal article" date="2020" name="Appl. Environ. Microbiol.">
        <title>Multiple intercontinental introductions associated with the emergence of a plant pathogen in Europe.</title>
        <authorList>
            <person name="Landa B.B."/>
            <person name="Castillo A.I."/>
            <person name="Giampetruzzi A."/>
            <person name="Kahn A."/>
            <person name="Roman-Ecija M."/>
            <person name="Velasco-Amo M.P."/>
            <person name="Navas-Cortes J.A."/>
            <person name="Marco-Noales E."/>
            <person name="Barbe S."/>
            <person name="Moralejo E."/>
            <person name="Coletta-Filho H.D."/>
            <person name="Saldarelli P."/>
            <person name="Saponari M."/>
            <person name="Almeida R.P.P."/>
        </authorList>
    </citation>
    <scope>NUCLEOTIDE SEQUENCE</scope>
    <source>
        <strain evidence="1">XYL1981</strain>
    </source>
</reference>
<gene>
    <name evidence="1" type="ORF">FG476_02020</name>
</gene>
<protein>
    <submittedName>
        <fullName evidence="1">DUF1376 domain-containing protein</fullName>
    </submittedName>
</protein>
<feature type="non-terminal residue" evidence="1">
    <location>
        <position position="105"/>
    </location>
</feature>
<dbReference type="AlphaFoldDB" id="A0A9Q4MFI0"/>
<dbReference type="EMBL" id="VDCJ01000318">
    <property type="protein sequence ID" value="MRU22906.1"/>
    <property type="molecule type" value="Genomic_DNA"/>
</dbReference>
<comment type="caution">
    <text evidence="1">The sequence shown here is derived from an EMBL/GenBank/DDBJ whole genome shotgun (WGS) entry which is preliminary data.</text>
</comment>
<dbReference type="Proteomes" id="UP000474061">
    <property type="component" value="Unassembled WGS sequence"/>
</dbReference>
<dbReference type="RefSeq" id="WP_154128210.1">
    <property type="nucleotide sequence ID" value="NZ_VDCJ01000318.1"/>
</dbReference>
<evidence type="ECO:0000313" key="1">
    <source>
        <dbReference type="EMBL" id="MRU22906.1"/>
    </source>
</evidence>
<accession>A0A9Q4MFI0</accession>
<dbReference type="InterPro" id="IPR010781">
    <property type="entry name" value="DUF1376"/>
</dbReference>
<reference evidence="1" key="1">
    <citation type="submission" date="2019-05" db="EMBL/GenBank/DDBJ databases">
        <authorList>
            <person name="Castillo A."/>
            <person name="Giampetruzzi A."/>
            <person name="Landa B."/>
            <person name="Saponari M."/>
            <person name="Almeida R.P.P."/>
            <person name="Moralejo E."/>
            <person name="Marco-Noales E."/>
            <person name="Velasco-Amo M.P."/>
            <person name="Roman-Ecija M."/>
            <person name="Navarro I."/>
            <person name="Monterde A."/>
            <person name="Barbe S."/>
        </authorList>
    </citation>
    <scope>NUCLEOTIDE SEQUENCE</scope>
    <source>
        <strain evidence="1">XYL1981</strain>
    </source>
</reference>
<sequence>MHHIGDYTKATWHLNFFEHGIYLLMMSRYYDMERAFPTDVKAVCRLMGARSKKEREVVATILDEFFLLQEDGWHNKRCDEEIAAYKEGDAWHEHKEANKNGQNTR</sequence>
<organism evidence="1 2">
    <name type="scientific">Xylella fastidiosa subsp. multiplex</name>
    <dbReference type="NCBI Taxonomy" id="644357"/>
    <lineage>
        <taxon>Bacteria</taxon>
        <taxon>Pseudomonadati</taxon>
        <taxon>Pseudomonadota</taxon>
        <taxon>Gammaproteobacteria</taxon>
        <taxon>Lysobacterales</taxon>
        <taxon>Lysobacteraceae</taxon>
        <taxon>Xylella</taxon>
    </lineage>
</organism>